<name>A0A4Z2IUS2_9TELE</name>
<dbReference type="AlphaFoldDB" id="A0A4Z2IUS2"/>
<comment type="caution">
    <text evidence="1">The sequence shown here is derived from an EMBL/GenBank/DDBJ whole genome shotgun (WGS) entry which is preliminary data.</text>
</comment>
<reference evidence="1 2" key="1">
    <citation type="submission" date="2019-03" db="EMBL/GenBank/DDBJ databases">
        <title>First draft genome of Liparis tanakae, snailfish: a comprehensive survey of snailfish specific genes.</title>
        <authorList>
            <person name="Kim W."/>
            <person name="Song I."/>
            <person name="Jeong J.-H."/>
            <person name="Kim D."/>
            <person name="Kim S."/>
            <person name="Ryu S."/>
            <person name="Song J.Y."/>
            <person name="Lee S.K."/>
        </authorList>
    </citation>
    <scope>NUCLEOTIDE SEQUENCE [LARGE SCALE GENOMIC DNA]</scope>
    <source>
        <tissue evidence="1">Muscle</tissue>
    </source>
</reference>
<proteinExistence type="predicted"/>
<keyword evidence="2" id="KW-1185">Reference proteome</keyword>
<evidence type="ECO:0000313" key="1">
    <source>
        <dbReference type="EMBL" id="TNN81274.1"/>
    </source>
</evidence>
<sequence length="180" mass="20116">MQRLFPPGRQDRTRRDTKWAEDWLLCLLTREGRAATTAWLRLLCCPMIRTGRLCGSESPAEALNSSTTSAIFDIRQTDRQTAIGVRPARLPLDPQVDEMPNFFRMGLKWEAGTAPASLGAKGFMVERISARQSATFLFGAQARAGVWPAEGQQGTSQVKGSIRIDIHQGQVRLRFVEQEL</sequence>
<gene>
    <name evidence="1" type="ORF">EYF80_008334</name>
</gene>
<dbReference type="Proteomes" id="UP000314294">
    <property type="component" value="Unassembled WGS sequence"/>
</dbReference>
<evidence type="ECO:0000313" key="2">
    <source>
        <dbReference type="Proteomes" id="UP000314294"/>
    </source>
</evidence>
<dbReference type="EMBL" id="SRLO01000047">
    <property type="protein sequence ID" value="TNN81274.1"/>
    <property type="molecule type" value="Genomic_DNA"/>
</dbReference>
<accession>A0A4Z2IUS2</accession>
<organism evidence="1 2">
    <name type="scientific">Liparis tanakae</name>
    <name type="common">Tanaka's snailfish</name>
    <dbReference type="NCBI Taxonomy" id="230148"/>
    <lineage>
        <taxon>Eukaryota</taxon>
        <taxon>Metazoa</taxon>
        <taxon>Chordata</taxon>
        <taxon>Craniata</taxon>
        <taxon>Vertebrata</taxon>
        <taxon>Euteleostomi</taxon>
        <taxon>Actinopterygii</taxon>
        <taxon>Neopterygii</taxon>
        <taxon>Teleostei</taxon>
        <taxon>Neoteleostei</taxon>
        <taxon>Acanthomorphata</taxon>
        <taxon>Eupercaria</taxon>
        <taxon>Perciformes</taxon>
        <taxon>Cottioidei</taxon>
        <taxon>Cottales</taxon>
        <taxon>Liparidae</taxon>
        <taxon>Liparis</taxon>
    </lineage>
</organism>
<protein>
    <submittedName>
        <fullName evidence="1">Uncharacterized protein</fullName>
    </submittedName>
</protein>